<evidence type="ECO:0000313" key="6">
    <source>
        <dbReference type="EMBL" id="RHZ11203.1"/>
    </source>
</evidence>
<dbReference type="VEuPathDB" id="FungiDB:H257_03142"/>
<dbReference type="PROSITE" id="PS50237">
    <property type="entry name" value="HECT"/>
    <property type="match status" value="1"/>
</dbReference>
<dbReference type="InterPro" id="IPR042469">
    <property type="entry name" value="HECTD3"/>
</dbReference>
<evidence type="ECO:0000256" key="2">
    <source>
        <dbReference type="PROSITE-ProRule" id="PRU00104"/>
    </source>
</evidence>
<reference evidence="7 8" key="1">
    <citation type="submission" date="2018-08" db="EMBL/GenBank/DDBJ databases">
        <title>Aphanomyces genome sequencing and annotation.</title>
        <authorList>
            <person name="Minardi D."/>
            <person name="Oidtmann B."/>
            <person name="Van Der Giezen M."/>
            <person name="Studholme D.J."/>
        </authorList>
    </citation>
    <scope>NUCLEOTIDE SEQUENCE [LARGE SCALE GENOMIC DNA]</scope>
    <source>
        <strain evidence="6 8">Da</strain>
        <strain evidence="4 7">Kv</strain>
        <strain evidence="5 9">Sv</strain>
    </source>
</reference>
<dbReference type="SUPFAM" id="SSF56204">
    <property type="entry name" value="Hect, E3 ligase catalytic domain"/>
    <property type="match status" value="1"/>
</dbReference>
<evidence type="ECO:0000313" key="5">
    <source>
        <dbReference type="EMBL" id="RHY94508.1"/>
    </source>
</evidence>
<evidence type="ECO:0000313" key="4">
    <source>
        <dbReference type="EMBL" id="RHY08720.1"/>
    </source>
</evidence>
<feature type="active site" description="Glycyl thioester intermediate" evidence="2">
    <location>
        <position position="75"/>
    </location>
</feature>
<sequence length="120" mass="13731">MTAESHPHLEYFWQALHGFSESDKRRFINFAWGQESLPADDAEFDRTRTRLLIKPPPITTTGQPQDALLPKADTCFFNIELPAYSSVQVMTEKLHLAINYCMSMDADDPAGRMDVYFEGE</sequence>
<evidence type="ECO:0000313" key="9">
    <source>
        <dbReference type="Proteomes" id="UP000285712"/>
    </source>
</evidence>
<dbReference type="PANTHER" id="PTHR46654:SF1">
    <property type="entry name" value="E3 UBIQUITIN-PROTEIN LIGASE HECTD3"/>
    <property type="match status" value="1"/>
</dbReference>
<dbReference type="Proteomes" id="UP000285712">
    <property type="component" value="Unassembled WGS sequence"/>
</dbReference>
<evidence type="ECO:0000259" key="3">
    <source>
        <dbReference type="PROSITE" id="PS50237"/>
    </source>
</evidence>
<evidence type="ECO:0000256" key="1">
    <source>
        <dbReference type="ARBA" id="ARBA00022786"/>
    </source>
</evidence>
<proteinExistence type="predicted"/>
<dbReference type="EMBL" id="QUTG01002833">
    <property type="protein sequence ID" value="RHY94508.1"/>
    <property type="molecule type" value="Genomic_DNA"/>
</dbReference>
<dbReference type="EMBL" id="QUSZ01005664">
    <property type="protein sequence ID" value="RHY08720.1"/>
    <property type="molecule type" value="Genomic_DNA"/>
</dbReference>
<evidence type="ECO:0000313" key="7">
    <source>
        <dbReference type="Proteomes" id="UP000265427"/>
    </source>
</evidence>
<name>A0A397ALQ2_APHAT</name>
<evidence type="ECO:0000313" key="8">
    <source>
        <dbReference type="Proteomes" id="UP000285430"/>
    </source>
</evidence>
<dbReference type="Pfam" id="PF00632">
    <property type="entry name" value="HECT"/>
    <property type="match status" value="1"/>
</dbReference>
<dbReference type="GO" id="GO:0004842">
    <property type="term" value="F:ubiquitin-protein transferase activity"/>
    <property type="evidence" value="ECO:0007669"/>
    <property type="project" value="InterPro"/>
</dbReference>
<dbReference type="Gene3D" id="3.30.2410.10">
    <property type="entry name" value="Hect, E3 ligase catalytic domain"/>
    <property type="match status" value="1"/>
</dbReference>
<dbReference type="InterPro" id="IPR000569">
    <property type="entry name" value="HECT_dom"/>
</dbReference>
<dbReference type="Proteomes" id="UP000285430">
    <property type="component" value="Unassembled WGS sequence"/>
</dbReference>
<dbReference type="EMBL" id="QUTH01005017">
    <property type="protein sequence ID" value="RHZ11203.1"/>
    <property type="molecule type" value="Genomic_DNA"/>
</dbReference>
<keyword evidence="1 2" id="KW-0833">Ubl conjugation pathway</keyword>
<protein>
    <recommendedName>
        <fullName evidence="3">HECT domain-containing protein</fullName>
    </recommendedName>
</protein>
<gene>
    <name evidence="5" type="ORF">DYB35_002071</name>
    <name evidence="4" type="ORF">DYB36_000771</name>
    <name evidence="6" type="ORF">DYB37_009380</name>
</gene>
<feature type="domain" description="HECT" evidence="3">
    <location>
        <begin position="1"/>
        <end position="99"/>
    </location>
</feature>
<dbReference type="InterPro" id="IPR035983">
    <property type="entry name" value="Hect_E3_ubiquitin_ligase"/>
</dbReference>
<dbReference type="PANTHER" id="PTHR46654">
    <property type="entry name" value="E3 UBIQUITIN-PROTEIN LIGASE HECTD3"/>
    <property type="match status" value="1"/>
</dbReference>
<accession>A0A397ALQ2</accession>
<dbReference type="AlphaFoldDB" id="A0A397ALQ2"/>
<dbReference type="Proteomes" id="UP000265427">
    <property type="component" value="Unassembled WGS sequence"/>
</dbReference>
<organism evidence="4 7">
    <name type="scientific">Aphanomyces astaci</name>
    <name type="common">Crayfish plague agent</name>
    <dbReference type="NCBI Taxonomy" id="112090"/>
    <lineage>
        <taxon>Eukaryota</taxon>
        <taxon>Sar</taxon>
        <taxon>Stramenopiles</taxon>
        <taxon>Oomycota</taxon>
        <taxon>Saprolegniomycetes</taxon>
        <taxon>Saprolegniales</taxon>
        <taxon>Verrucalvaceae</taxon>
        <taxon>Aphanomyces</taxon>
    </lineage>
</organism>
<comment type="caution">
    <text evidence="4">The sequence shown here is derived from an EMBL/GenBank/DDBJ whole genome shotgun (WGS) entry which is preliminary data.</text>
</comment>